<evidence type="ECO:0000313" key="1">
    <source>
        <dbReference type="EMBL" id="KAK3791661.1"/>
    </source>
</evidence>
<organism evidence="1 2">
    <name type="scientific">Elysia crispata</name>
    <name type="common">lettuce slug</name>
    <dbReference type="NCBI Taxonomy" id="231223"/>
    <lineage>
        <taxon>Eukaryota</taxon>
        <taxon>Metazoa</taxon>
        <taxon>Spiralia</taxon>
        <taxon>Lophotrochozoa</taxon>
        <taxon>Mollusca</taxon>
        <taxon>Gastropoda</taxon>
        <taxon>Heterobranchia</taxon>
        <taxon>Euthyneura</taxon>
        <taxon>Panpulmonata</taxon>
        <taxon>Sacoglossa</taxon>
        <taxon>Placobranchoidea</taxon>
        <taxon>Plakobranchidae</taxon>
        <taxon>Elysia</taxon>
    </lineage>
</organism>
<comment type="caution">
    <text evidence="1">The sequence shown here is derived from an EMBL/GenBank/DDBJ whole genome shotgun (WGS) entry which is preliminary data.</text>
</comment>
<name>A0AAE1AQW2_9GAST</name>
<protein>
    <submittedName>
        <fullName evidence="1">Uncharacterized protein</fullName>
    </submittedName>
</protein>
<dbReference type="Proteomes" id="UP001283361">
    <property type="component" value="Unassembled WGS sequence"/>
</dbReference>
<evidence type="ECO:0000313" key="2">
    <source>
        <dbReference type="Proteomes" id="UP001283361"/>
    </source>
</evidence>
<keyword evidence="2" id="KW-1185">Reference proteome</keyword>
<gene>
    <name evidence="1" type="ORF">RRG08_050614</name>
</gene>
<proteinExistence type="predicted"/>
<dbReference type="EMBL" id="JAWDGP010001461">
    <property type="protein sequence ID" value="KAK3791661.1"/>
    <property type="molecule type" value="Genomic_DNA"/>
</dbReference>
<dbReference type="AlphaFoldDB" id="A0AAE1AQW2"/>
<sequence length="82" mass="9210">MNVKDVSNDNAFPQGQCDLVDWLSEVFASLCGFVSLMDIACTVKWNFKPLFTRKKNVMKVNLQKSSKYSPDGLELASSNFIV</sequence>
<reference evidence="1" key="1">
    <citation type="journal article" date="2023" name="G3 (Bethesda)">
        <title>A reference genome for the long-term kleptoplast-retaining sea slug Elysia crispata morphotype clarki.</title>
        <authorList>
            <person name="Eastman K.E."/>
            <person name="Pendleton A.L."/>
            <person name="Shaikh M.A."/>
            <person name="Suttiyut T."/>
            <person name="Ogas R."/>
            <person name="Tomko P."/>
            <person name="Gavelis G."/>
            <person name="Widhalm J.R."/>
            <person name="Wisecaver J.H."/>
        </authorList>
    </citation>
    <scope>NUCLEOTIDE SEQUENCE</scope>
    <source>
        <strain evidence="1">ECLA1</strain>
    </source>
</reference>
<accession>A0AAE1AQW2</accession>